<feature type="chain" id="PRO_5011980668" description="3-isopropylmalate dehydratase" evidence="1">
    <location>
        <begin position="24"/>
        <end position="145"/>
    </location>
</feature>
<accession>A0A1N6RZ50</accession>
<reference evidence="2 3" key="1">
    <citation type="submission" date="2017-01" db="EMBL/GenBank/DDBJ databases">
        <authorList>
            <person name="Mah S.A."/>
            <person name="Swanson W.J."/>
            <person name="Moy G.W."/>
            <person name="Vacquier V.D."/>
        </authorList>
    </citation>
    <scope>NUCLEOTIDE SEQUENCE [LARGE SCALE GENOMIC DNA]</scope>
    <source>
        <strain evidence="2 3">RU36E</strain>
    </source>
</reference>
<dbReference type="EMBL" id="FTMP01000003">
    <property type="protein sequence ID" value="SIQ34012.1"/>
    <property type="molecule type" value="Genomic_DNA"/>
</dbReference>
<proteinExistence type="predicted"/>
<protein>
    <recommendedName>
        <fullName evidence="4">3-isopropylmalate dehydratase</fullName>
    </recommendedName>
</protein>
<evidence type="ECO:0000256" key="1">
    <source>
        <dbReference type="SAM" id="SignalP"/>
    </source>
</evidence>
<evidence type="ECO:0008006" key="4">
    <source>
        <dbReference type="Google" id="ProtNLM"/>
    </source>
</evidence>
<evidence type="ECO:0000313" key="3">
    <source>
        <dbReference type="Proteomes" id="UP000185841"/>
    </source>
</evidence>
<gene>
    <name evidence="2" type="ORF">SAMN05878282_103254</name>
</gene>
<name>A0A1N6RZ50_AQUAC</name>
<dbReference type="Proteomes" id="UP000185841">
    <property type="component" value="Unassembled WGS sequence"/>
</dbReference>
<sequence>MRRFLAVLPLVLLAGCSSFRPDAENITPVPGDRLLAYQEAFQNGGRLVINRDMGLMGGGCYVAIEVDRKLAARIGMAEVASFEVPAGTRVLGLTLDPLDDTLCGMGRLHKELAVKVAPGSTQYFHIVSENRGGFDLRPDANPPRP</sequence>
<feature type="signal peptide" evidence="1">
    <location>
        <begin position="1"/>
        <end position="23"/>
    </location>
</feature>
<dbReference type="PROSITE" id="PS51257">
    <property type="entry name" value="PROKAR_LIPOPROTEIN"/>
    <property type="match status" value="1"/>
</dbReference>
<dbReference type="RefSeq" id="WP_076426231.1">
    <property type="nucleotide sequence ID" value="NZ_FTMP01000003.1"/>
</dbReference>
<keyword evidence="1" id="KW-0732">Signal</keyword>
<evidence type="ECO:0000313" key="2">
    <source>
        <dbReference type="EMBL" id="SIQ34012.1"/>
    </source>
</evidence>
<organism evidence="2 3">
    <name type="scientific">Aquipseudomonas alcaligenes</name>
    <name type="common">Pseudomonas alcaligenes</name>
    <dbReference type="NCBI Taxonomy" id="43263"/>
    <lineage>
        <taxon>Bacteria</taxon>
        <taxon>Pseudomonadati</taxon>
        <taxon>Pseudomonadota</taxon>
        <taxon>Gammaproteobacteria</taxon>
        <taxon>Pseudomonadales</taxon>
        <taxon>Pseudomonadaceae</taxon>
        <taxon>Aquipseudomonas</taxon>
    </lineage>
</organism>
<dbReference type="AlphaFoldDB" id="A0A1N6RZ50"/>